<evidence type="ECO:0000256" key="2">
    <source>
        <dbReference type="ARBA" id="ARBA00023235"/>
    </source>
</evidence>
<dbReference type="GO" id="GO:0001522">
    <property type="term" value="P:pseudouridine synthesis"/>
    <property type="evidence" value="ECO:0007669"/>
    <property type="project" value="InterPro"/>
</dbReference>
<protein>
    <submittedName>
        <fullName evidence="4">RluA family pseudouridine synthase</fullName>
    </submittedName>
</protein>
<organism evidence="4 5">
    <name type="scientific">Caldimicrobium thiodismutans</name>
    <dbReference type="NCBI Taxonomy" id="1653476"/>
    <lineage>
        <taxon>Bacteria</taxon>
        <taxon>Pseudomonadati</taxon>
        <taxon>Thermodesulfobacteriota</taxon>
        <taxon>Thermodesulfobacteria</taxon>
        <taxon>Thermodesulfobacteriales</taxon>
        <taxon>Thermodesulfobacteriaceae</taxon>
        <taxon>Caldimicrobium</taxon>
    </lineage>
</organism>
<dbReference type="InterPro" id="IPR050188">
    <property type="entry name" value="RluA_PseudoU_synthase"/>
</dbReference>
<sequence length="235" mass="27489">MEILYEDKYLVLVNKPAGLIVQGTREKEKSLLHKLKSYLKNRDKKEGAVFLAVVHRLDKPVSGALVLAKRSKTASKMFKIIQERQFDKIYLAKVEGKMREPYGIWEDITEDEKWAITFFYLLRASSEFSWCLFYPLTGRKHQLRKALSKRGHPIIGDLRYGSKIKIEGGKAILLHSLFLSFPHPHREERLEIIAPIPYYFNRFLLDKKEILEFLNRVKTEKERFSYVSGQNLGQG</sequence>
<reference evidence="4 5" key="1">
    <citation type="submission" date="2018-01" db="EMBL/GenBank/DDBJ databases">
        <title>Metagenomic assembled genomes from two thermal pools in the Uzon Caldera, Kamchatka, Russia.</title>
        <authorList>
            <person name="Wilkins L."/>
            <person name="Ettinger C."/>
        </authorList>
    </citation>
    <scope>NUCLEOTIDE SEQUENCE [LARGE SCALE GENOMIC DNA]</scope>
    <source>
        <strain evidence="4">ZAV-15</strain>
    </source>
</reference>
<feature type="domain" description="Pseudouridine synthase RsuA/RluA-like" evidence="3">
    <location>
        <begin position="9"/>
        <end position="148"/>
    </location>
</feature>
<evidence type="ECO:0000259" key="3">
    <source>
        <dbReference type="Pfam" id="PF00849"/>
    </source>
</evidence>
<evidence type="ECO:0000256" key="1">
    <source>
        <dbReference type="ARBA" id="ARBA00010876"/>
    </source>
</evidence>
<dbReference type="SUPFAM" id="SSF55120">
    <property type="entry name" value="Pseudouridine synthase"/>
    <property type="match status" value="1"/>
</dbReference>
<dbReference type="GO" id="GO:0006396">
    <property type="term" value="P:RNA processing"/>
    <property type="evidence" value="ECO:0007669"/>
    <property type="project" value="UniProtKB-ARBA"/>
</dbReference>
<evidence type="ECO:0000313" key="4">
    <source>
        <dbReference type="EMBL" id="PMP63965.1"/>
    </source>
</evidence>
<dbReference type="GO" id="GO:0009982">
    <property type="term" value="F:pseudouridine synthase activity"/>
    <property type="evidence" value="ECO:0007669"/>
    <property type="project" value="InterPro"/>
</dbReference>
<dbReference type="Proteomes" id="UP000235731">
    <property type="component" value="Unassembled WGS sequence"/>
</dbReference>
<comment type="caution">
    <text evidence="4">The sequence shown here is derived from an EMBL/GenBank/DDBJ whole genome shotgun (WGS) entry which is preliminary data.</text>
</comment>
<dbReference type="AlphaFoldDB" id="A0A2N7PKR5"/>
<gene>
    <name evidence="4" type="ORF">C0197_01595</name>
</gene>
<dbReference type="Gene3D" id="3.30.2350.10">
    <property type="entry name" value="Pseudouridine synthase"/>
    <property type="match status" value="1"/>
</dbReference>
<dbReference type="EMBL" id="PNIE01000024">
    <property type="protein sequence ID" value="PMP63965.1"/>
    <property type="molecule type" value="Genomic_DNA"/>
</dbReference>
<dbReference type="GO" id="GO:0003723">
    <property type="term" value="F:RNA binding"/>
    <property type="evidence" value="ECO:0007669"/>
    <property type="project" value="InterPro"/>
</dbReference>
<dbReference type="Pfam" id="PF00849">
    <property type="entry name" value="PseudoU_synth_2"/>
    <property type="match status" value="1"/>
</dbReference>
<evidence type="ECO:0000313" key="5">
    <source>
        <dbReference type="Proteomes" id="UP000235731"/>
    </source>
</evidence>
<accession>A0A2N7PKR5</accession>
<dbReference type="PANTHER" id="PTHR21600:SF83">
    <property type="entry name" value="PSEUDOURIDYLATE SYNTHASE RPUSD4, MITOCHONDRIAL"/>
    <property type="match status" value="1"/>
</dbReference>
<dbReference type="InterPro" id="IPR006224">
    <property type="entry name" value="PsdUridine_synth_RluA-like_CS"/>
</dbReference>
<proteinExistence type="inferred from homology"/>
<dbReference type="InterPro" id="IPR020103">
    <property type="entry name" value="PsdUridine_synth_cat_dom_sf"/>
</dbReference>
<dbReference type="GO" id="GO:0140098">
    <property type="term" value="F:catalytic activity, acting on RNA"/>
    <property type="evidence" value="ECO:0007669"/>
    <property type="project" value="UniProtKB-ARBA"/>
</dbReference>
<name>A0A2N7PKR5_9BACT</name>
<dbReference type="CDD" id="cd02869">
    <property type="entry name" value="PseudoU_synth_RluA_like"/>
    <property type="match status" value="1"/>
</dbReference>
<keyword evidence="2" id="KW-0413">Isomerase</keyword>
<dbReference type="PROSITE" id="PS01129">
    <property type="entry name" value="PSI_RLU"/>
    <property type="match status" value="1"/>
</dbReference>
<dbReference type="PANTHER" id="PTHR21600">
    <property type="entry name" value="MITOCHONDRIAL RNA PSEUDOURIDINE SYNTHASE"/>
    <property type="match status" value="1"/>
</dbReference>
<dbReference type="InterPro" id="IPR006145">
    <property type="entry name" value="PsdUridine_synth_RsuA/RluA"/>
</dbReference>
<comment type="similarity">
    <text evidence="1">Belongs to the pseudouridine synthase RluA family.</text>
</comment>